<dbReference type="Proteomes" id="UP001530377">
    <property type="component" value="Unassembled WGS sequence"/>
</dbReference>
<dbReference type="PANTHER" id="PTHR10177">
    <property type="entry name" value="CYCLINS"/>
    <property type="match status" value="1"/>
</dbReference>
<organism evidence="2 3">
    <name type="scientific">Cyclostephanos tholiformis</name>
    <dbReference type="NCBI Taxonomy" id="382380"/>
    <lineage>
        <taxon>Eukaryota</taxon>
        <taxon>Sar</taxon>
        <taxon>Stramenopiles</taxon>
        <taxon>Ochrophyta</taxon>
        <taxon>Bacillariophyta</taxon>
        <taxon>Coscinodiscophyceae</taxon>
        <taxon>Thalassiosirophycidae</taxon>
        <taxon>Stephanodiscales</taxon>
        <taxon>Stephanodiscaceae</taxon>
        <taxon>Cyclostephanos</taxon>
    </lineage>
</organism>
<dbReference type="AlphaFoldDB" id="A0ABD3R7Q9"/>
<dbReference type="Pfam" id="PF00134">
    <property type="entry name" value="Cyclin_N"/>
    <property type="match status" value="1"/>
</dbReference>
<proteinExistence type="predicted"/>
<gene>
    <name evidence="2" type="ORF">ACHAXA_001354</name>
</gene>
<sequence>MTTFNEVYYNECVLERINAMRMREEKTARCRDYLTPQVDAAYRKLMVERCFAVVDAFALGKETVGAAVSIFDRYFSSGNGKSLEALKSPQKFRMAVVASFFVAIKLHEPKPSVLGITSFFVAVKLCLGVYEGSDILITEEEILSALEWRVYASSTTPMEYVRHYVVLLLPMLGLDVADLILESAAKRTYFASSDVYFSTCRASSVGMACVMGAIDDVRSISSSDKEAIWRDLSSKLDWDIKSEEIAQIKKILSVGVSSSEFRTLSRTGSPNTSVDSTVGQSLSPRSVGLIIRSLLTIVLKEVFLYISVFSLMHSLRAQLMTLSGKLHQTQGSGGLMIRQISCATYERDVVTSNSSSITCCC</sequence>
<reference evidence="2 3" key="1">
    <citation type="submission" date="2024-10" db="EMBL/GenBank/DDBJ databases">
        <title>Updated reference genomes for cyclostephanoid diatoms.</title>
        <authorList>
            <person name="Roberts W.R."/>
            <person name="Alverson A.J."/>
        </authorList>
    </citation>
    <scope>NUCLEOTIDE SEQUENCE [LARGE SCALE GENOMIC DNA]</scope>
    <source>
        <strain evidence="2 3">AJA228-03</strain>
    </source>
</reference>
<protein>
    <recommendedName>
        <fullName evidence="1">Cyclin N-terminal domain-containing protein</fullName>
    </recommendedName>
</protein>
<name>A0ABD3R7Q9_9STRA</name>
<dbReference type="SUPFAM" id="SSF47954">
    <property type="entry name" value="Cyclin-like"/>
    <property type="match status" value="1"/>
</dbReference>
<evidence type="ECO:0000313" key="2">
    <source>
        <dbReference type="EMBL" id="KAL3808417.1"/>
    </source>
</evidence>
<evidence type="ECO:0000259" key="1">
    <source>
        <dbReference type="Pfam" id="PF00134"/>
    </source>
</evidence>
<dbReference type="InterPro" id="IPR039361">
    <property type="entry name" value="Cyclin"/>
</dbReference>
<comment type="caution">
    <text evidence="2">The sequence shown here is derived from an EMBL/GenBank/DDBJ whole genome shotgun (WGS) entry which is preliminary data.</text>
</comment>
<dbReference type="Gene3D" id="1.10.472.10">
    <property type="entry name" value="Cyclin-like"/>
    <property type="match status" value="2"/>
</dbReference>
<dbReference type="InterPro" id="IPR006671">
    <property type="entry name" value="Cyclin_N"/>
</dbReference>
<feature type="domain" description="Cyclin N-terminal" evidence="1">
    <location>
        <begin position="17"/>
        <end position="150"/>
    </location>
</feature>
<dbReference type="FunFam" id="1.10.472.10:FF:000093">
    <property type="entry name" value="Predicted protein"/>
    <property type="match status" value="1"/>
</dbReference>
<dbReference type="InterPro" id="IPR036915">
    <property type="entry name" value="Cyclin-like_sf"/>
</dbReference>
<evidence type="ECO:0000313" key="3">
    <source>
        <dbReference type="Proteomes" id="UP001530377"/>
    </source>
</evidence>
<dbReference type="EMBL" id="JALLPB020000512">
    <property type="protein sequence ID" value="KAL3808417.1"/>
    <property type="molecule type" value="Genomic_DNA"/>
</dbReference>
<keyword evidence="3" id="KW-1185">Reference proteome</keyword>
<accession>A0ABD3R7Q9</accession>